<dbReference type="EC" id="2.7.11.1" evidence="2"/>
<evidence type="ECO:0000256" key="8">
    <source>
        <dbReference type="ARBA" id="ARBA00022741"/>
    </source>
</evidence>
<keyword evidence="12" id="KW-0325">Glycoprotein</keyword>
<dbReference type="PRINTS" id="PR00019">
    <property type="entry name" value="LEURICHRPT"/>
</dbReference>
<dbReference type="SUPFAM" id="SSF52058">
    <property type="entry name" value="L domain-like"/>
    <property type="match status" value="1"/>
</dbReference>
<keyword evidence="6 17" id="KW-0732">Signal</keyword>
<dbReference type="InterPro" id="IPR032675">
    <property type="entry name" value="LRR_dom_sf"/>
</dbReference>
<dbReference type="Pfam" id="PF23598">
    <property type="entry name" value="LRR_14"/>
    <property type="match status" value="1"/>
</dbReference>
<evidence type="ECO:0000256" key="16">
    <source>
        <dbReference type="SAM" id="Phobius"/>
    </source>
</evidence>
<gene>
    <name evidence="19" type="ORF">GH714_015394</name>
</gene>
<evidence type="ECO:0000256" key="17">
    <source>
        <dbReference type="SAM" id="SignalP"/>
    </source>
</evidence>
<keyword evidence="10" id="KW-0067">ATP-binding</keyword>
<dbReference type="FunFam" id="1.10.510.10:FF:000448">
    <property type="entry name" value="Putative LRR receptor-like serine/threonine-protein kinase"/>
    <property type="match status" value="1"/>
</dbReference>
<evidence type="ECO:0000313" key="19">
    <source>
        <dbReference type="EMBL" id="KAF2324576.1"/>
    </source>
</evidence>
<dbReference type="Proteomes" id="UP000467840">
    <property type="component" value="Chromosome 5"/>
</dbReference>
<keyword evidence="11" id="KW-0675">Receptor</keyword>
<keyword evidence="9" id="KW-0418">Kinase</keyword>
<feature type="domain" description="Protein kinase" evidence="18">
    <location>
        <begin position="523"/>
        <end position="808"/>
    </location>
</feature>
<comment type="subcellular location">
    <subcellularLocation>
        <location evidence="1">Membrane</location>
        <topology evidence="1">Single-pass type I membrane protein</topology>
    </subcellularLocation>
</comment>
<keyword evidence="16" id="KW-0472">Membrane</keyword>
<evidence type="ECO:0000256" key="15">
    <source>
        <dbReference type="SAM" id="MobiDB-lite"/>
    </source>
</evidence>
<dbReference type="InterPro" id="IPR003591">
    <property type="entry name" value="Leu-rich_rpt_typical-subtyp"/>
</dbReference>
<dbReference type="Gene3D" id="3.80.10.10">
    <property type="entry name" value="Ribonuclease Inhibitor"/>
    <property type="match status" value="3"/>
</dbReference>
<dbReference type="InterPro" id="IPR000719">
    <property type="entry name" value="Prot_kinase_dom"/>
</dbReference>
<dbReference type="AlphaFoldDB" id="A0A6A6NHL8"/>
<dbReference type="PANTHER" id="PTHR48053">
    <property type="entry name" value="LEUCINE RICH REPEAT FAMILY PROTEIN, EXPRESSED"/>
    <property type="match status" value="1"/>
</dbReference>
<evidence type="ECO:0000256" key="9">
    <source>
        <dbReference type="ARBA" id="ARBA00022777"/>
    </source>
</evidence>
<dbReference type="GO" id="GO:0005524">
    <property type="term" value="F:ATP binding"/>
    <property type="evidence" value="ECO:0007669"/>
    <property type="project" value="UniProtKB-KW"/>
</dbReference>
<accession>A0A6A6NHL8</accession>
<evidence type="ECO:0000313" key="20">
    <source>
        <dbReference type="Proteomes" id="UP000467840"/>
    </source>
</evidence>
<keyword evidence="8" id="KW-0547">Nucleotide-binding</keyword>
<feature type="region of interest" description="Disordered" evidence="15">
    <location>
        <begin position="843"/>
        <end position="872"/>
    </location>
</feature>
<keyword evidence="4" id="KW-0433">Leucine-rich repeat</keyword>
<evidence type="ECO:0000256" key="10">
    <source>
        <dbReference type="ARBA" id="ARBA00022840"/>
    </source>
</evidence>
<evidence type="ECO:0000256" key="6">
    <source>
        <dbReference type="ARBA" id="ARBA00022729"/>
    </source>
</evidence>
<sequence length="902" mass="98705">MEYTGRVLLRLVLVLLLIQCSLAQQGFLNSSIEWTALLDLRSSLGLRSTDWPIKSDPCSKWNGVQCKNGRVTGINISRFRRTRIGRSNPSFSVDSLVNLTFLESFNASGFSLPGWIPSWFGYRLGSLQVLDLRSSSVTGPIPDSLGNLTRVNALHLSGNNLTGNIPSALGQLMQLSVLDLSRNSLTGQLPTTFALLSNLSRLDLSSNFLTGPIPQALGNMDRLQSLNLSDNNFADSIPVNLGNLSQLVELTLTRNSLSGSLPVELAGMRNLVSMEIGDNGLEGGLPDGLFSSLKKLQVVVLSGNKFDGALPKALLSLPNLRVLDVSYNNFTGVLSNFSSNVNVSGVLFNLSNNMLYGTLASSFGNFIVIDISANYIQGKVPDGSQSNISLDRNCLQAVSNQRSLVDCKSFYAERGLSFDNFGAPERAEPPSREVLPASKKKSKQWIYILVGLFGGLGFIVILVMIMIVVLRKCDKTTANQTGSTNVGPVPEGNSPSLPKDPVILSGLRNSFTYEQLLCSTGEFGDANFIKSGHSGDLFRGFLDGGTPIVVKKVNLHSVKKESYGMELELFSKYSHTRLVPLLGHCSENDNDKLLVYKYMPNGDLASSLYRVSDSEDDSVQSLDWITRLKIAIGAAEGLSYLHHECNPPLVHRDIQASSIFLDDKFEVRLGSLSEVRIQGADSHHKVLTRFLRKPQSSEPCPSGSSSVTCAHDVYCFGKVLLELITGKLGISKSDDATTREWLEHTLAYISIYDKEPVTKIIDPSLIVDEDLLEEVWAMAIVARSCLNPKASKRPPMKYILKALENPLKVVREESYNSGRLRTTSSRRSWSAAFFGSWRHSSSENATVPGHTIREGVGGSKQPGRVGSHGSCGIEHTYSNKKLSSEIFPEPLEMQDIELQDEH</sequence>
<evidence type="ECO:0000259" key="18">
    <source>
        <dbReference type="PROSITE" id="PS50011"/>
    </source>
</evidence>
<reference evidence="19 20" key="1">
    <citation type="journal article" date="2020" name="Mol. Plant">
        <title>The Chromosome-Based Rubber Tree Genome Provides New Insights into Spurge Genome Evolution and Rubber Biosynthesis.</title>
        <authorList>
            <person name="Liu J."/>
            <person name="Shi C."/>
            <person name="Shi C.C."/>
            <person name="Li W."/>
            <person name="Zhang Q.J."/>
            <person name="Zhang Y."/>
            <person name="Li K."/>
            <person name="Lu H.F."/>
            <person name="Shi C."/>
            <person name="Zhu S.T."/>
            <person name="Xiao Z.Y."/>
            <person name="Nan H."/>
            <person name="Yue Y."/>
            <person name="Zhu X.G."/>
            <person name="Wu Y."/>
            <person name="Hong X.N."/>
            <person name="Fan G.Y."/>
            <person name="Tong Y."/>
            <person name="Zhang D."/>
            <person name="Mao C.L."/>
            <person name="Liu Y.L."/>
            <person name="Hao S.J."/>
            <person name="Liu W.Q."/>
            <person name="Lv M.Q."/>
            <person name="Zhang H.B."/>
            <person name="Liu Y."/>
            <person name="Hu-Tang G.R."/>
            <person name="Wang J.P."/>
            <person name="Wang J.H."/>
            <person name="Sun Y.H."/>
            <person name="Ni S.B."/>
            <person name="Chen W.B."/>
            <person name="Zhang X.C."/>
            <person name="Jiao Y.N."/>
            <person name="Eichler E.E."/>
            <person name="Li G.H."/>
            <person name="Liu X."/>
            <person name="Gao L.Z."/>
        </authorList>
    </citation>
    <scope>NUCLEOTIDE SEQUENCE [LARGE SCALE GENOMIC DNA]</scope>
    <source>
        <strain evidence="20">cv. GT1</strain>
        <tissue evidence="19">Leaf</tissue>
    </source>
</reference>
<dbReference type="Pfam" id="PF07714">
    <property type="entry name" value="PK_Tyr_Ser-Thr"/>
    <property type="match status" value="1"/>
</dbReference>
<protein>
    <recommendedName>
        <fullName evidence="2">non-specific serine/threonine protein kinase</fullName>
        <ecNumber evidence="2">2.7.11.1</ecNumber>
    </recommendedName>
</protein>
<evidence type="ECO:0000256" key="7">
    <source>
        <dbReference type="ARBA" id="ARBA00022737"/>
    </source>
</evidence>
<keyword evidence="16" id="KW-1133">Transmembrane helix</keyword>
<keyword evidence="5" id="KW-0808">Transferase</keyword>
<feature type="chain" id="PRO_5025593015" description="non-specific serine/threonine protein kinase" evidence="17">
    <location>
        <begin position="24"/>
        <end position="902"/>
    </location>
</feature>
<dbReference type="EMBL" id="JAAGAX010000001">
    <property type="protein sequence ID" value="KAF2324576.1"/>
    <property type="molecule type" value="Genomic_DNA"/>
</dbReference>
<evidence type="ECO:0000256" key="4">
    <source>
        <dbReference type="ARBA" id="ARBA00022614"/>
    </source>
</evidence>
<feature type="transmembrane region" description="Helical" evidence="16">
    <location>
        <begin position="445"/>
        <end position="470"/>
    </location>
</feature>
<dbReference type="SMART" id="SM00369">
    <property type="entry name" value="LRR_TYP"/>
    <property type="match status" value="6"/>
</dbReference>
<dbReference type="InterPro" id="IPR051716">
    <property type="entry name" value="Plant_RL_S/T_kinase"/>
</dbReference>
<dbReference type="FunFam" id="3.80.10.10:FF:000383">
    <property type="entry name" value="Leucine-rich repeat receptor protein kinase EMS1"/>
    <property type="match status" value="1"/>
</dbReference>
<dbReference type="GO" id="GO:0004674">
    <property type="term" value="F:protein serine/threonine kinase activity"/>
    <property type="evidence" value="ECO:0007669"/>
    <property type="project" value="UniProtKB-KW"/>
</dbReference>
<dbReference type="GO" id="GO:0016020">
    <property type="term" value="C:membrane"/>
    <property type="evidence" value="ECO:0007669"/>
    <property type="project" value="UniProtKB-SubCell"/>
</dbReference>
<evidence type="ECO:0000256" key="14">
    <source>
        <dbReference type="ARBA" id="ARBA00048679"/>
    </source>
</evidence>
<feature type="signal peptide" evidence="17">
    <location>
        <begin position="1"/>
        <end position="23"/>
    </location>
</feature>
<keyword evidence="3" id="KW-0723">Serine/threonine-protein kinase</keyword>
<comment type="catalytic activity">
    <reaction evidence="14">
        <text>L-seryl-[protein] + ATP = O-phospho-L-seryl-[protein] + ADP + H(+)</text>
        <dbReference type="Rhea" id="RHEA:17989"/>
        <dbReference type="Rhea" id="RHEA-COMP:9863"/>
        <dbReference type="Rhea" id="RHEA-COMP:11604"/>
        <dbReference type="ChEBI" id="CHEBI:15378"/>
        <dbReference type="ChEBI" id="CHEBI:29999"/>
        <dbReference type="ChEBI" id="CHEBI:30616"/>
        <dbReference type="ChEBI" id="CHEBI:83421"/>
        <dbReference type="ChEBI" id="CHEBI:456216"/>
        <dbReference type="EC" id="2.7.11.1"/>
    </reaction>
</comment>
<organism evidence="19 20">
    <name type="scientific">Hevea brasiliensis</name>
    <name type="common">Para rubber tree</name>
    <name type="synonym">Siphonia brasiliensis</name>
    <dbReference type="NCBI Taxonomy" id="3981"/>
    <lineage>
        <taxon>Eukaryota</taxon>
        <taxon>Viridiplantae</taxon>
        <taxon>Streptophyta</taxon>
        <taxon>Embryophyta</taxon>
        <taxon>Tracheophyta</taxon>
        <taxon>Spermatophyta</taxon>
        <taxon>Magnoliopsida</taxon>
        <taxon>eudicotyledons</taxon>
        <taxon>Gunneridae</taxon>
        <taxon>Pentapetalae</taxon>
        <taxon>rosids</taxon>
        <taxon>fabids</taxon>
        <taxon>Malpighiales</taxon>
        <taxon>Euphorbiaceae</taxon>
        <taxon>Crotonoideae</taxon>
        <taxon>Micrandreae</taxon>
        <taxon>Hevea</taxon>
    </lineage>
</organism>
<evidence type="ECO:0000256" key="12">
    <source>
        <dbReference type="ARBA" id="ARBA00023180"/>
    </source>
</evidence>
<dbReference type="InterPro" id="IPR001245">
    <property type="entry name" value="Ser-Thr/Tyr_kinase_cat_dom"/>
</dbReference>
<dbReference type="Gene3D" id="3.30.200.20">
    <property type="entry name" value="Phosphorylase Kinase, domain 1"/>
    <property type="match status" value="1"/>
</dbReference>
<dbReference type="SUPFAM" id="SSF56112">
    <property type="entry name" value="Protein kinase-like (PK-like)"/>
    <property type="match status" value="1"/>
</dbReference>
<proteinExistence type="predicted"/>
<evidence type="ECO:0000256" key="1">
    <source>
        <dbReference type="ARBA" id="ARBA00004479"/>
    </source>
</evidence>
<comment type="catalytic activity">
    <reaction evidence="13">
        <text>L-threonyl-[protein] + ATP = O-phospho-L-threonyl-[protein] + ADP + H(+)</text>
        <dbReference type="Rhea" id="RHEA:46608"/>
        <dbReference type="Rhea" id="RHEA-COMP:11060"/>
        <dbReference type="Rhea" id="RHEA-COMP:11605"/>
        <dbReference type="ChEBI" id="CHEBI:15378"/>
        <dbReference type="ChEBI" id="CHEBI:30013"/>
        <dbReference type="ChEBI" id="CHEBI:30616"/>
        <dbReference type="ChEBI" id="CHEBI:61977"/>
        <dbReference type="ChEBI" id="CHEBI:456216"/>
        <dbReference type="EC" id="2.7.11.1"/>
    </reaction>
</comment>
<dbReference type="InterPro" id="IPR055414">
    <property type="entry name" value="LRR_R13L4/SHOC2-like"/>
</dbReference>
<keyword evidence="20" id="KW-1185">Reference proteome</keyword>
<dbReference type="PANTHER" id="PTHR48053:SF141">
    <property type="entry name" value="LEUCINE-RICH REPEAT PROTEIN KINASE FAMILY PROTEIN"/>
    <property type="match status" value="1"/>
</dbReference>
<dbReference type="FunFam" id="3.80.10.10:FF:000561">
    <property type="entry name" value="Probable LRR receptor-like serine/threonine-protein kinase At2g16250"/>
    <property type="match status" value="1"/>
</dbReference>
<evidence type="ECO:0000256" key="5">
    <source>
        <dbReference type="ARBA" id="ARBA00022679"/>
    </source>
</evidence>
<dbReference type="FunFam" id="3.30.200.20:FF:000433">
    <property type="entry name" value="Predicted protein"/>
    <property type="match status" value="1"/>
</dbReference>
<name>A0A6A6NHL8_HEVBR</name>
<keyword evidence="7" id="KW-0677">Repeat</keyword>
<evidence type="ECO:0000256" key="3">
    <source>
        <dbReference type="ARBA" id="ARBA00022527"/>
    </source>
</evidence>
<evidence type="ECO:0000256" key="11">
    <source>
        <dbReference type="ARBA" id="ARBA00023170"/>
    </source>
</evidence>
<evidence type="ECO:0000256" key="13">
    <source>
        <dbReference type="ARBA" id="ARBA00047899"/>
    </source>
</evidence>
<dbReference type="InterPro" id="IPR011009">
    <property type="entry name" value="Kinase-like_dom_sf"/>
</dbReference>
<dbReference type="PROSITE" id="PS50011">
    <property type="entry name" value="PROTEIN_KINASE_DOM"/>
    <property type="match status" value="1"/>
</dbReference>
<comment type="caution">
    <text evidence="19">The sequence shown here is derived from an EMBL/GenBank/DDBJ whole genome shotgun (WGS) entry which is preliminary data.</text>
</comment>
<dbReference type="Gene3D" id="1.10.510.10">
    <property type="entry name" value="Transferase(Phosphotransferase) domain 1"/>
    <property type="match status" value="1"/>
</dbReference>
<keyword evidence="16" id="KW-0812">Transmembrane</keyword>
<evidence type="ECO:0000256" key="2">
    <source>
        <dbReference type="ARBA" id="ARBA00012513"/>
    </source>
</evidence>